<sequence length="66" mass="7613">MGGAIHDKKEQMKYLQNRLDMVLTVLDSMDPEQAGVEEIDSLLKMLDDIELKCKQFRIDWSEQGAN</sequence>
<evidence type="ECO:0000313" key="2">
    <source>
        <dbReference type="Proteomes" id="UP000678228"/>
    </source>
</evidence>
<dbReference type="Proteomes" id="UP000678228">
    <property type="component" value="Unassembled WGS sequence"/>
</dbReference>
<dbReference type="EMBL" id="JAGKSQ010000006">
    <property type="protein sequence ID" value="MBP3952386.1"/>
    <property type="molecule type" value="Genomic_DNA"/>
</dbReference>
<proteinExistence type="predicted"/>
<dbReference type="NCBIfam" id="NF040878">
    <property type="entry name" value="SE1561_fam"/>
    <property type="match status" value="1"/>
</dbReference>
<name>A0A940X086_9BACI</name>
<evidence type="ECO:0000313" key="1">
    <source>
        <dbReference type="EMBL" id="MBP3952386.1"/>
    </source>
</evidence>
<accession>A0A940X086</accession>
<organism evidence="1 2">
    <name type="scientific">Halalkalibacter suaedae</name>
    <dbReference type="NCBI Taxonomy" id="2822140"/>
    <lineage>
        <taxon>Bacteria</taxon>
        <taxon>Bacillati</taxon>
        <taxon>Bacillota</taxon>
        <taxon>Bacilli</taxon>
        <taxon>Bacillales</taxon>
        <taxon>Bacillaceae</taxon>
        <taxon>Halalkalibacter</taxon>
    </lineage>
</organism>
<keyword evidence="2" id="KW-1185">Reference proteome</keyword>
<protein>
    <submittedName>
        <fullName evidence="1">Uncharacterized protein</fullName>
    </submittedName>
</protein>
<comment type="caution">
    <text evidence="1">The sequence shown here is derived from an EMBL/GenBank/DDBJ whole genome shotgun (WGS) entry which is preliminary data.</text>
</comment>
<dbReference type="AlphaFoldDB" id="A0A940X086"/>
<dbReference type="RefSeq" id="WP_210598090.1">
    <property type="nucleotide sequence ID" value="NZ_JAGKSQ010000006.1"/>
</dbReference>
<dbReference type="InterPro" id="IPR047670">
    <property type="entry name" value="YfjT-like"/>
</dbReference>
<reference evidence="1" key="1">
    <citation type="submission" date="2021-03" db="EMBL/GenBank/DDBJ databases">
        <title>Bacillus suaedae sp. nov., isolated from Suaeda aralocaspica.</title>
        <authorList>
            <person name="Lei R.F.R."/>
        </authorList>
    </citation>
    <scope>NUCLEOTIDE SEQUENCE</scope>
    <source>
        <strain evidence="1">YZJH907-2</strain>
    </source>
</reference>
<gene>
    <name evidence="1" type="ORF">J7W16_14780</name>
</gene>